<keyword evidence="2" id="KW-1185">Reference proteome</keyword>
<dbReference type="EMBL" id="LLXI01000134">
    <property type="protein sequence ID" value="PKY41139.1"/>
    <property type="molecule type" value="Genomic_DNA"/>
</dbReference>
<accession>A0A2I1G3C2</accession>
<dbReference type="VEuPathDB" id="FungiDB:RhiirA1_515802"/>
<dbReference type="PANTHER" id="PTHR15600">
    <property type="entry name" value="SACSIN"/>
    <property type="match status" value="1"/>
</dbReference>
<dbReference type="InterPro" id="IPR052972">
    <property type="entry name" value="Sacsin_chaperone_reg"/>
</dbReference>
<gene>
    <name evidence="1" type="ORF">RhiirA4_353484</name>
</gene>
<proteinExistence type="predicted"/>
<evidence type="ECO:0008006" key="3">
    <source>
        <dbReference type="Google" id="ProtNLM"/>
    </source>
</evidence>
<dbReference type="GO" id="GO:0030544">
    <property type="term" value="F:Hsp70 protein binding"/>
    <property type="evidence" value="ECO:0007669"/>
    <property type="project" value="TreeGrafter"/>
</dbReference>
<sequence length="1140" mass="133170">MQNIFLPQDFLLKDQKVLELKEIFPDQCYPYEAIFDFIKNKFSYKYSCDFSGGFNGTLFRLPLRTPKLAKDSDISTKVINIQDNNEMLFLRNIESCGLYRMKGRELQLIWEERINMTEEHRRFRRSVIDREQIYQMNIEKFNYVQNKKVSEIWAVCTGGHNKIKPESREFEGKLKKFSEEKRLKPRGGVAVLLAQSDKKSLYELRDESFPNPPDLTGKIYSYLSLSIASDLGVHLNGDFSLSSARSGVLQSDRFLLADCDDAKWNKYIMHDVLSDLHVKLIEYIVELEEAWHKETKMIDFVSHTMNNFWPIPARKNLIPAYKNYGLNVIRKLGLKSKIFWTEVNGGQFISLKDARIFEKEKAIIVDMLVKSGISAVKLDKDKIEQLDEIKSTNNPRFPYEPINGKLICNELQKRRFKLPSFNTDNSLFQLLDFILQDKSSFKNLTGLPLVPLNDGSVGRFGEVYYIGKDKHLKLFPKSGSSKFISIELPENLQKIFNDDEFISCTNLKKFDTSVVLDLLMDELPLVKELEWNPDGVSIPNKIWLEKIWSILNKSAENIDFNELSRYPLLPLVNPSNILICLDMDDPLLYIPENGHVLYPILVKLKVRITNMSFHENSHENLKKCVEKCTPINIINALERTCVSSFLNMKQLFYKSDLKDVDYKKLGAFIKAEIDTLIEHGQKDRSFMDTLKSLPIWPMHSSENKFKDAISGILLTYKLPFFSFNQNTFFYRCDNELDFNVLTKLGANSVDELEYIKYLVPTPTLITQFSEHSKKYINFLQSVLSLGNHEIEQYLKLYQIIPNQLDTDQSVSSLVRVDTLYDANNPVFRSIFANTDKLLPPELQNDPACIEALGRMGLKRQVNYNIFIECALEIESQKSQIKYRFQENVVRDRAKILVRYLYEHINSLNFNSEQWYKILRIKFVPSEKNYQNNQNQFYQGQKETLGFESFEDLCSHKYKKICWTQCPLFDDDVEPTTSFSEKHPEIGFPTIENIIDHLFTVVTMSKEKKWSKNNEEELKNVINEIYKMLNELCKDINRRMLIITKMHFRKIFLNGDDPFDENSWVAREELVFGLQEDIKERFYKVNECLKEYKELLLTGTPCLDCLDPKPISKVIINDQKDVIINSLINKLVNKPDDKFHD</sequence>
<dbReference type="AlphaFoldDB" id="A0A2I1G3C2"/>
<organism evidence="1 2">
    <name type="scientific">Rhizophagus irregularis</name>
    <dbReference type="NCBI Taxonomy" id="588596"/>
    <lineage>
        <taxon>Eukaryota</taxon>
        <taxon>Fungi</taxon>
        <taxon>Fungi incertae sedis</taxon>
        <taxon>Mucoromycota</taxon>
        <taxon>Glomeromycotina</taxon>
        <taxon>Glomeromycetes</taxon>
        <taxon>Glomerales</taxon>
        <taxon>Glomeraceae</taxon>
        <taxon>Rhizophagus</taxon>
    </lineage>
</organism>
<comment type="caution">
    <text evidence="1">The sequence shown here is derived from an EMBL/GenBank/DDBJ whole genome shotgun (WGS) entry which is preliminary data.</text>
</comment>
<dbReference type="VEuPathDB" id="FungiDB:FUN_003162"/>
<name>A0A2I1G3C2_9GLOM</name>
<reference evidence="1 2" key="1">
    <citation type="submission" date="2015-10" db="EMBL/GenBank/DDBJ databases">
        <title>Genome analyses suggest a sexual origin of heterokaryosis in a supposedly ancient asexual fungus.</title>
        <authorList>
            <person name="Ropars J."/>
            <person name="Sedzielewska K."/>
            <person name="Noel J."/>
            <person name="Charron P."/>
            <person name="Farinelli L."/>
            <person name="Marton T."/>
            <person name="Kruger M."/>
            <person name="Pelin A."/>
            <person name="Brachmann A."/>
            <person name="Corradi N."/>
        </authorList>
    </citation>
    <scope>NUCLEOTIDE SEQUENCE [LARGE SCALE GENOMIC DNA]</scope>
    <source>
        <strain evidence="1 2">A4</strain>
    </source>
</reference>
<dbReference type="PANTHER" id="PTHR15600:SF42">
    <property type="entry name" value="SACSIN"/>
    <property type="match status" value="1"/>
</dbReference>
<evidence type="ECO:0000313" key="2">
    <source>
        <dbReference type="Proteomes" id="UP000234323"/>
    </source>
</evidence>
<evidence type="ECO:0000313" key="1">
    <source>
        <dbReference type="EMBL" id="PKY41139.1"/>
    </source>
</evidence>
<dbReference type="Proteomes" id="UP000234323">
    <property type="component" value="Unassembled WGS sequence"/>
</dbReference>
<dbReference type="VEuPathDB" id="FungiDB:RhiirA1_395702"/>
<protein>
    <recommendedName>
        <fullName evidence="3">Sacsin</fullName>
    </recommendedName>
</protein>
<feature type="non-terminal residue" evidence="1">
    <location>
        <position position="1140"/>
    </location>
</feature>
<dbReference type="VEuPathDB" id="FungiDB:RhiirFUN_023730"/>